<keyword evidence="3" id="KW-1185">Reference proteome</keyword>
<feature type="region of interest" description="Disordered" evidence="1">
    <location>
        <begin position="1"/>
        <end position="30"/>
    </location>
</feature>
<dbReference type="EMBL" id="JBHTBF010000003">
    <property type="protein sequence ID" value="MFC7318482.1"/>
    <property type="molecule type" value="Genomic_DNA"/>
</dbReference>
<sequence length="66" mass="7459">MATDNGRTMSERRSETESVTEQRPALRSSRVTRHADGVVTYFDGETVRELRGIERLIAIAAHCLVR</sequence>
<dbReference type="Proteomes" id="UP001596547">
    <property type="component" value="Unassembled WGS sequence"/>
</dbReference>
<gene>
    <name evidence="2" type="ORF">ACFQPE_17015</name>
</gene>
<accession>A0ABD6ADI2</accession>
<dbReference type="RefSeq" id="WP_276306676.1">
    <property type="nucleotide sequence ID" value="NZ_CP119993.1"/>
</dbReference>
<evidence type="ECO:0000256" key="1">
    <source>
        <dbReference type="SAM" id="MobiDB-lite"/>
    </source>
</evidence>
<evidence type="ECO:0000313" key="2">
    <source>
        <dbReference type="EMBL" id="MFC7318482.1"/>
    </source>
</evidence>
<reference evidence="2 3" key="1">
    <citation type="journal article" date="2019" name="Int. J. Syst. Evol. Microbiol.">
        <title>The Global Catalogue of Microorganisms (GCM) 10K type strain sequencing project: providing services to taxonomists for standard genome sequencing and annotation.</title>
        <authorList>
            <consortium name="The Broad Institute Genomics Platform"/>
            <consortium name="The Broad Institute Genome Sequencing Center for Infectious Disease"/>
            <person name="Wu L."/>
            <person name="Ma J."/>
        </authorList>
    </citation>
    <scope>NUCLEOTIDE SEQUENCE [LARGE SCALE GENOMIC DNA]</scope>
    <source>
        <strain evidence="2 3">PSR21</strain>
    </source>
</reference>
<evidence type="ECO:0000313" key="3">
    <source>
        <dbReference type="Proteomes" id="UP001596547"/>
    </source>
</evidence>
<organism evidence="2 3">
    <name type="scientific">Halomarina halobia</name>
    <dbReference type="NCBI Taxonomy" id="3033386"/>
    <lineage>
        <taxon>Archaea</taxon>
        <taxon>Methanobacteriati</taxon>
        <taxon>Methanobacteriota</taxon>
        <taxon>Stenosarchaea group</taxon>
        <taxon>Halobacteria</taxon>
        <taxon>Halobacteriales</taxon>
        <taxon>Natronomonadaceae</taxon>
        <taxon>Halomarina</taxon>
    </lineage>
</organism>
<name>A0ABD6ADI2_9EURY</name>
<dbReference type="GeneID" id="79317337"/>
<dbReference type="AlphaFoldDB" id="A0ABD6ADI2"/>
<comment type="caution">
    <text evidence="2">The sequence shown here is derived from an EMBL/GenBank/DDBJ whole genome shotgun (WGS) entry which is preliminary data.</text>
</comment>
<protein>
    <submittedName>
        <fullName evidence="2">Uncharacterized protein</fullName>
    </submittedName>
</protein>
<proteinExistence type="predicted"/>